<sequence length="74" mass="8559">MIVSEKMTKVLALYNEGLSLYKNRKFVEAKANFQKALEIEPNDGPSLLYIERCDDYIADPPPEDWDGVYNMKTK</sequence>
<dbReference type="Pfam" id="PF00515">
    <property type="entry name" value="TPR_1"/>
    <property type="match status" value="1"/>
</dbReference>
<reference evidence="2 3" key="1">
    <citation type="submission" date="2018-02" db="EMBL/GenBank/DDBJ databases">
        <title>Novel Leptospira species isolated from soil and water in Japan.</title>
        <authorList>
            <person name="Nakao R."/>
            <person name="Masuzawa T."/>
        </authorList>
    </citation>
    <scope>NUCLEOTIDE SEQUENCE [LARGE SCALE GENOMIC DNA]</scope>
    <source>
        <strain evidence="2 3">YH101</strain>
    </source>
</reference>
<keyword evidence="1" id="KW-0802">TPR repeat</keyword>
<evidence type="ECO:0000256" key="1">
    <source>
        <dbReference type="PROSITE-ProRule" id="PRU00339"/>
    </source>
</evidence>
<feature type="repeat" description="TPR" evidence="1">
    <location>
        <begin position="10"/>
        <end position="43"/>
    </location>
</feature>
<dbReference type="AlphaFoldDB" id="A0A2P2DZD9"/>
<dbReference type="SUPFAM" id="SSF48452">
    <property type="entry name" value="TPR-like"/>
    <property type="match status" value="1"/>
</dbReference>
<dbReference type="Gene3D" id="1.25.40.10">
    <property type="entry name" value="Tetratricopeptide repeat domain"/>
    <property type="match status" value="1"/>
</dbReference>
<evidence type="ECO:0000313" key="3">
    <source>
        <dbReference type="Proteomes" id="UP000245133"/>
    </source>
</evidence>
<gene>
    <name evidence="2" type="ORF">LPTSP4_15190</name>
</gene>
<keyword evidence="3" id="KW-1185">Reference proteome</keyword>
<dbReference type="PROSITE" id="PS50005">
    <property type="entry name" value="TPR"/>
    <property type="match status" value="1"/>
</dbReference>
<dbReference type="SMART" id="SM00028">
    <property type="entry name" value="TPR"/>
    <property type="match status" value="1"/>
</dbReference>
<organism evidence="2 3">
    <name type="scientific">Leptospira ryugenii</name>
    <dbReference type="NCBI Taxonomy" id="1917863"/>
    <lineage>
        <taxon>Bacteria</taxon>
        <taxon>Pseudomonadati</taxon>
        <taxon>Spirochaetota</taxon>
        <taxon>Spirochaetia</taxon>
        <taxon>Leptospirales</taxon>
        <taxon>Leptospiraceae</taxon>
        <taxon>Leptospira</taxon>
    </lineage>
</organism>
<protein>
    <submittedName>
        <fullName evidence="2">Tetratricopeptide repeat protein</fullName>
    </submittedName>
</protein>
<dbReference type="OrthoDB" id="342059at2"/>
<proteinExistence type="predicted"/>
<accession>A0A2P2DZD9</accession>
<name>A0A2P2DZD9_9LEPT</name>
<evidence type="ECO:0000313" key="2">
    <source>
        <dbReference type="EMBL" id="GBF49998.1"/>
    </source>
</evidence>
<dbReference type="InterPro" id="IPR011990">
    <property type="entry name" value="TPR-like_helical_dom_sf"/>
</dbReference>
<dbReference type="EMBL" id="BFBB01000003">
    <property type="protein sequence ID" value="GBF49998.1"/>
    <property type="molecule type" value="Genomic_DNA"/>
</dbReference>
<dbReference type="Proteomes" id="UP000245133">
    <property type="component" value="Unassembled WGS sequence"/>
</dbReference>
<comment type="caution">
    <text evidence="2">The sequence shown here is derived from an EMBL/GenBank/DDBJ whole genome shotgun (WGS) entry which is preliminary data.</text>
</comment>
<dbReference type="InterPro" id="IPR019734">
    <property type="entry name" value="TPR_rpt"/>
</dbReference>